<dbReference type="RefSeq" id="WP_203735517.1">
    <property type="nucleotide sequence ID" value="NZ_BAAATX010000045.1"/>
</dbReference>
<feature type="compositionally biased region" description="Low complexity" evidence="1">
    <location>
        <begin position="39"/>
        <end position="66"/>
    </location>
</feature>
<organism evidence="3 4">
    <name type="scientific">Paractinoplanes durhamensis</name>
    <dbReference type="NCBI Taxonomy" id="113563"/>
    <lineage>
        <taxon>Bacteria</taxon>
        <taxon>Bacillati</taxon>
        <taxon>Actinomycetota</taxon>
        <taxon>Actinomycetes</taxon>
        <taxon>Micromonosporales</taxon>
        <taxon>Micromonosporaceae</taxon>
        <taxon>Paractinoplanes</taxon>
    </lineage>
</organism>
<dbReference type="EMBL" id="BOML01000087">
    <property type="protein sequence ID" value="GIE07685.1"/>
    <property type="molecule type" value="Genomic_DNA"/>
</dbReference>
<feature type="chain" id="PRO_5046101723" description="Copper chaperone PCu(A)C" evidence="2">
    <location>
        <begin position="30"/>
        <end position="191"/>
    </location>
</feature>
<evidence type="ECO:0000313" key="3">
    <source>
        <dbReference type="EMBL" id="GIE07685.1"/>
    </source>
</evidence>
<dbReference type="PROSITE" id="PS51257">
    <property type="entry name" value="PROKAR_LIPOPROTEIN"/>
    <property type="match status" value="1"/>
</dbReference>
<protein>
    <recommendedName>
        <fullName evidence="5">Copper chaperone PCu(A)C</fullName>
    </recommendedName>
</protein>
<evidence type="ECO:0000256" key="2">
    <source>
        <dbReference type="SAM" id="SignalP"/>
    </source>
</evidence>
<sequence length="191" mass="19083">MPRTTAGRLAHRGLILSVLGGALALGACSAQKDSAAPSATATTTSAAPAASAAGSPASPSGTATPGKNSLPDGVHDAYLVKVDTGARTVSFDKVEMLTGDAALAASQKENPGATDGPPNDYMLVNANKLVRTLPVAETVEVAVLGPGGGPELTPGSFTKLPAFLAVKDNSTLFKLTVKNGKITAMKGIYLP</sequence>
<reference evidence="3 4" key="1">
    <citation type="submission" date="2021-01" db="EMBL/GenBank/DDBJ databases">
        <title>Whole genome shotgun sequence of Actinoplanes durhamensis NBRC 14914.</title>
        <authorList>
            <person name="Komaki H."/>
            <person name="Tamura T."/>
        </authorList>
    </citation>
    <scope>NUCLEOTIDE SEQUENCE [LARGE SCALE GENOMIC DNA]</scope>
    <source>
        <strain evidence="3 4">NBRC 14914</strain>
    </source>
</reference>
<feature type="signal peptide" evidence="2">
    <location>
        <begin position="1"/>
        <end position="29"/>
    </location>
</feature>
<accession>A0ABQ3ZD08</accession>
<keyword evidence="4" id="KW-1185">Reference proteome</keyword>
<evidence type="ECO:0000313" key="4">
    <source>
        <dbReference type="Proteomes" id="UP000637628"/>
    </source>
</evidence>
<evidence type="ECO:0000256" key="1">
    <source>
        <dbReference type="SAM" id="MobiDB-lite"/>
    </source>
</evidence>
<feature type="region of interest" description="Disordered" evidence="1">
    <location>
        <begin position="39"/>
        <end position="72"/>
    </location>
</feature>
<gene>
    <name evidence="3" type="ORF">Adu01nite_90350</name>
</gene>
<keyword evidence="2" id="KW-0732">Signal</keyword>
<proteinExistence type="predicted"/>
<comment type="caution">
    <text evidence="3">The sequence shown here is derived from an EMBL/GenBank/DDBJ whole genome shotgun (WGS) entry which is preliminary data.</text>
</comment>
<evidence type="ECO:0008006" key="5">
    <source>
        <dbReference type="Google" id="ProtNLM"/>
    </source>
</evidence>
<name>A0ABQ3ZD08_9ACTN</name>
<dbReference type="Proteomes" id="UP000637628">
    <property type="component" value="Unassembled WGS sequence"/>
</dbReference>